<dbReference type="EMBL" id="QGKW02000007">
    <property type="protein sequence ID" value="KAF2620926.1"/>
    <property type="molecule type" value="Genomic_DNA"/>
</dbReference>
<dbReference type="Proteomes" id="UP000712281">
    <property type="component" value="Unassembled WGS sequence"/>
</dbReference>
<evidence type="ECO:0000313" key="3">
    <source>
        <dbReference type="Proteomes" id="UP000712281"/>
    </source>
</evidence>
<sequence>MVAQKARIAALEVEKDRDIRHASHVACHDIATRYREILESLKDKWTSKKKEVSAEIQLQEVIAKIDLLKEVKDRGLTVDAELARLKEMEGDCEDLVASAAVPDWSISELDLPQVSDDSVDQVGGSINAECIRSGDVSEALTKVLREETRLPRASAQEVKDLEGEKFAARIKSRSPTGSEGRDRPPKKAKMNGSDCRLGVSREAAVAKPFHCVHIRLIGVRIHVISVSLREKWEKKKARTDCEARLWEEVELGSELDVMAISDFSVGKLDLPQISEDLPEDFFAKVPSVADDVTKCSGGQFEDGEFGIEE</sequence>
<dbReference type="Pfam" id="PF07794">
    <property type="entry name" value="DUF1633"/>
    <property type="match status" value="1"/>
</dbReference>
<evidence type="ECO:0000313" key="2">
    <source>
        <dbReference type="EMBL" id="KAF2620926.1"/>
    </source>
</evidence>
<comment type="caution">
    <text evidence="2">The sequence shown here is derived from an EMBL/GenBank/DDBJ whole genome shotgun (WGS) entry which is preliminary data.</text>
</comment>
<dbReference type="AlphaFoldDB" id="A0A8S9MTZ9"/>
<evidence type="ECO:0000256" key="1">
    <source>
        <dbReference type="SAM" id="MobiDB-lite"/>
    </source>
</evidence>
<proteinExistence type="predicted"/>
<dbReference type="InterPro" id="IPR012436">
    <property type="entry name" value="DUF1633"/>
</dbReference>
<gene>
    <name evidence="2" type="ORF">F2Q68_00040469</name>
</gene>
<reference evidence="2" key="1">
    <citation type="submission" date="2019-12" db="EMBL/GenBank/DDBJ databases">
        <title>Genome sequencing and annotation of Brassica cretica.</title>
        <authorList>
            <person name="Studholme D.J."/>
            <person name="Sarris P.F."/>
        </authorList>
    </citation>
    <scope>NUCLEOTIDE SEQUENCE</scope>
    <source>
        <strain evidence="2">PFS-001/15</strain>
        <tissue evidence="2">Leaf</tissue>
    </source>
</reference>
<name>A0A8S9MTZ9_BRACR</name>
<accession>A0A8S9MTZ9</accession>
<feature type="region of interest" description="Disordered" evidence="1">
    <location>
        <begin position="169"/>
        <end position="194"/>
    </location>
</feature>
<protein>
    <submittedName>
        <fullName evidence="2">Uncharacterized protein</fullName>
    </submittedName>
</protein>
<organism evidence="2 3">
    <name type="scientific">Brassica cretica</name>
    <name type="common">Mustard</name>
    <dbReference type="NCBI Taxonomy" id="69181"/>
    <lineage>
        <taxon>Eukaryota</taxon>
        <taxon>Viridiplantae</taxon>
        <taxon>Streptophyta</taxon>
        <taxon>Embryophyta</taxon>
        <taxon>Tracheophyta</taxon>
        <taxon>Spermatophyta</taxon>
        <taxon>Magnoliopsida</taxon>
        <taxon>eudicotyledons</taxon>
        <taxon>Gunneridae</taxon>
        <taxon>Pentapetalae</taxon>
        <taxon>rosids</taxon>
        <taxon>malvids</taxon>
        <taxon>Brassicales</taxon>
        <taxon>Brassicaceae</taxon>
        <taxon>Brassiceae</taxon>
        <taxon>Brassica</taxon>
    </lineage>
</organism>